<feature type="transmembrane region" description="Helical" evidence="4">
    <location>
        <begin position="713"/>
        <end position="735"/>
    </location>
</feature>
<feature type="compositionally biased region" description="Basic and acidic residues" evidence="3">
    <location>
        <begin position="809"/>
        <end position="826"/>
    </location>
</feature>
<feature type="non-terminal residue" evidence="6">
    <location>
        <position position="1"/>
    </location>
</feature>
<proteinExistence type="predicted"/>
<dbReference type="PANTHER" id="PTHR43702">
    <property type="entry name" value="L-FUCOSE-PROTON SYMPORTER"/>
    <property type="match status" value="1"/>
</dbReference>
<dbReference type="EMBL" id="KZ805302">
    <property type="protein sequence ID" value="PVI07988.1"/>
    <property type="molecule type" value="Genomic_DNA"/>
</dbReference>
<evidence type="ECO:0000259" key="5">
    <source>
        <dbReference type="Pfam" id="PF20684"/>
    </source>
</evidence>
<gene>
    <name evidence="6" type="ORF">DM02DRAFT_490888</name>
</gene>
<feature type="transmembrane region" description="Helical" evidence="4">
    <location>
        <begin position="248"/>
        <end position="272"/>
    </location>
</feature>
<dbReference type="AlphaFoldDB" id="A0A2V1EBL1"/>
<evidence type="ECO:0000256" key="1">
    <source>
        <dbReference type="ARBA" id="ARBA00004429"/>
    </source>
</evidence>
<dbReference type="Gene3D" id="1.20.1250.20">
    <property type="entry name" value="MFS general substrate transporter like domains"/>
    <property type="match status" value="2"/>
</dbReference>
<evidence type="ECO:0000256" key="2">
    <source>
        <dbReference type="ARBA" id="ARBA00022475"/>
    </source>
</evidence>
<feature type="transmembrane region" description="Helical" evidence="4">
    <location>
        <begin position="38"/>
        <end position="60"/>
    </location>
</feature>
<feature type="transmembrane region" description="Helical" evidence="4">
    <location>
        <begin position="198"/>
        <end position="219"/>
    </location>
</feature>
<protein>
    <submittedName>
        <fullName evidence="6">MFS general substrate transporter</fullName>
    </submittedName>
</protein>
<dbReference type="InterPro" id="IPR050375">
    <property type="entry name" value="MFS_TsgA-like"/>
</dbReference>
<feature type="transmembrane region" description="Helical" evidence="4">
    <location>
        <begin position="80"/>
        <end position="104"/>
    </location>
</feature>
<keyword evidence="4" id="KW-0812">Transmembrane</keyword>
<dbReference type="InterPro" id="IPR011701">
    <property type="entry name" value="MFS"/>
</dbReference>
<dbReference type="OrthoDB" id="546893at2759"/>
<dbReference type="Pfam" id="PF20684">
    <property type="entry name" value="Fung_rhodopsin"/>
    <property type="match status" value="1"/>
</dbReference>
<keyword evidence="7" id="KW-1185">Reference proteome</keyword>
<feature type="non-terminal residue" evidence="6">
    <location>
        <position position="864"/>
    </location>
</feature>
<feature type="domain" description="Rhodopsin" evidence="5">
    <location>
        <begin position="22"/>
        <end position="281"/>
    </location>
</feature>
<reference evidence="6 7" key="1">
    <citation type="journal article" date="2018" name="Sci. Rep.">
        <title>Comparative genomics provides insights into the lifestyle and reveals functional heterogeneity of dark septate endophytic fungi.</title>
        <authorList>
            <person name="Knapp D.G."/>
            <person name="Nemeth J.B."/>
            <person name="Barry K."/>
            <person name="Hainaut M."/>
            <person name="Henrissat B."/>
            <person name="Johnson J."/>
            <person name="Kuo A."/>
            <person name="Lim J.H.P."/>
            <person name="Lipzen A."/>
            <person name="Nolan M."/>
            <person name="Ohm R.A."/>
            <person name="Tamas L."/>
            <person name="Grigoriev I.V."/>
            <person name="Spatafora J.W."/>
            <person name="Nagy L.G."/>
            <person name="Kovacs G.M."/>
        </authorList>
    </citation>
    <scope>NUCLEOTIDE SEQUENCE [LARGE SCALE GENOMIC DNA]</scope>
    <source>
        <strain evidence="6 7">DSE2036</strain>
    </source>
</reference>
<keyword evidence="4" id="KW-1133">Transmembrane helix</keyword>
<feature type="transmembrane region" description="Helical" evidence="4">
    <location>
        <begin position="569"/>
        <end position="588"/>
    </location>
</feature>
<dbReference type="GO" id="GO:0022857">
    <property type="term" value="F:transmembrane transporter activity"/>
    <property type="evidence" value="ECO:0007669"/>
    <property type="project" value="InterPro"/>
</dbReference>
<name>A0A2V1EBL1_9PLEO</name>
<dbReference type="SUPFAM" id="SSF103473">
    <property type="entry name" value="MFS general substrate transporter"/>
    <property type="match status" value="1"/>
</dbReference>
<keyword evidence="4" id="KW-0472">Membrane</keyword>
<dbReference type="GO" id="GO:0005886">
    <property type="term" value="C:plasma membrane"/>
    <property type="evidence" value="ECO:0007669"/>
    <property type="project" value="UniProtKB-SubCell"/>
</dbReference>
<feature type="transmembrane region" description="Helical" evidence="4">
    <location>
        <begin position="747"/>
        <end position="768"/>
    </location>
</feature>
<dbReference type="STRING" id="97972.A0A2V1EBL1"/>
<feature type="transmembrane region" description="Helical" evidence="4">
    <location>
        <begin position="688"/>
        <end position="707"/>
    </location>
</feature>
<evidence type="ECO:0000313" key="6">
    <source>
        <dbReference type="EMBL" id="PVI07988.1"/>
    </source>
</evidence>
<feature type="transmembrane region" description="Helical" evidence="4">
    <location>
        <begin position="402"/>
        <end position="423"/>
    </location>
</feature>
<dbReference type="InterPro" id="IPR036259">
    <property type="entry name" value="MFS_trans_sf"/>
</dbReference>
<dbReference type="Pfam" id="PF07690">
    <property type="entry name" value="MFS_1"/>
    <property type="match status" value="1"/>
</dbReference>
<accession>A0A2V1EBL1</accession>
<feature type="compositionally biased region" description="Basic and acidic residues" evidence="3">
    <location>
        <begin position="846"/>
        <end position="864"/>
    </location>
</feature>
<feature type="transmembrane region" description="Helical" evidence="4">
    <location>
        <begin position="116"/>
        <end position="138"/>
    </location>
</feature>
<dbReference type="Proteomes" id="UP000244855">
    <property type="component" value="Unassembled WGS sequence"/>
</dbReference>
<feature type="transmembrane region" description="Helical" evidence="4">
    <location>
        <begin position="168"/>
        <end position="186"/>
    </location>
</feature>
<feature type="transmembrane region" description="Helical" evidence="4">
    <location>
        <begin position="6"/>
        <end position="26"/>
    </location>
</feature>
<feature type="region of interest" description="Disordered" evidence="3">
    <location>
        <begin position="809"/>
        <end position="864"/>
    </location>
</feature>
<keyword evidence="2" id="KW-1003">Cell membrane</keyword>
<comment type="subcellular location">
    <subcellularLocation>
        <location evidence="1">Cell inner membrane</location>
        <topology evidence="1">Multi-pass membrane protein</topology>
    </subcellularLocation>
</comment>
<dbReference type="PANTHER" id="PTHR43702:SF13">
    <property type="entry name" value="MONOSACCHARIDE TRANSPORTER, PUTATIVE (AFU_ORTHOLOGUE AFUA_4G06630)-RELATED"/>
    <property type="match status" value="1"/>
</dbReference>
<dbReference type="InterPro" id="IPR049326">
    <property type="entry name" value="Rhodopsin_dom_fungi"/>
</dbReference>
<feature type="transmembrane region" description="Helical" evidence="4">
    <location>
        <begin position="774"/>
        <end position="795"/>
    </location>
</feature>
<evidence type="ECO:0000256" key="3">
    <source>
        <dbReference type="SAM" id="MobiDB-lite"/>
    </source>
</evidence>
<evidence type="ECO:0000313" key="7">
    <source>
        <dbReference type="Proteomes" id="UP000244855"/>
    </source>
</evidence>
<feature type="transmembrane region" description="Helical" evidence="4">
    <location>
        <begin position="471"/>
        <end position="488"/>
    </location>
</feature>
<organism evidence="6 7">
    <name type="scientific">Periconia macrospinosa</name>
    <dbReference type="NCBI Taxonomy" id="97972"/>
    <lineage>
        <taxon>Eukaryota</taxon>
        <taxon>Fungi</taxon>
        <taxon>Dikarya</taxon>
        <taxon>Ascomycota</taxon>
        <taxon>Pezizomycotina</taxon>
        <taxon>Dothideomycetes</taxon>
        <taxon>Pleosporomycetidae</taxon>
        <taxon>Pleosporales</taxon>
        <taxon>Massarineae</taxon>
        <taxon>Periconiaceae</taxon>
        <taxon>Periconia</taxon>
    </lineage>
</organism>
<sequence>RGPAVLAVTATTLALCSVFVFLRLVSRWGIVRKRGWDDYTICVAWLLSFGTSFAICYGTAHGLGRHQANLPYHQEGDMKRAAYTFSVLYNPALMATKTSILIFYLSLSKTHKIFRYATIATLVVVNVGGLALTLLNILQCSPVSAALQAPVPTSASCTDIVTIYLSSAPLNIITDLAIFFLPMPILTGMRLPKTQKAILIVTFGFGIFVAVVDIIRIYYLQDAQRETLRATQGNLPGSGSESRNTTDFSWYASLSFMWSAVEINVGIMVACVPGLKPIVRRYCPQWILDHTVHDRSTSRTTDSMVLAPNIIDPNIHSIPLESRPNSPLAPKSPPPAALTGQNEPMGMIDFLTTPDDHMPPLNRNSTVATCATSRTRRNSAAFFDFVNMEKRKNITLRSSREAIFPIMMVTILFFIWGFAYGLLDTLNNRFQEVANMTDSQTIGQHSAYYAGYVVAPLAFGRIIFKTWGFKACYMVGLTIYACGTLIFWPSAVLSSFPAFLISNFIVGMGLSMLELGANPFIVLCGPPEYAEARLNFSQGIQAIGTVVSPLLAKKVLFKASPNNLIDVQWTYLGIAFFTILLAVVYYYVPLPEATDDELEAASARMPIPRESTIGSTRVKVMWVSFGLGAISLFCYVGGQETVSTSFSSYVARLEPNLDIVSHQAVGHAAFAVSRFVAGFADIWLRPRFTLLFFYVGALAFAVAAMSVPGLGAAPAAIIIMINFFEGPLFPLIYAQTLRGVGGHTKDAAVLLTAAIGGGAVFPPIAHAIKQTHNLQYAYCVVVAAFAIGLAMPLWLNTYSVASKIADPARDEQTRQELQAERERRESMGISESSNTRWSRMKKRWSKEKNELPSIEHRERHSWPE</sequence>
<evidence type="ECO:0000256" key="4">
    <source>
        <dbReference type="SAM" id="Phobius"/>
    </source>
</evidence>
<feature type="transmembrane region" description="Helical" evidence="4">
    <location>
        <begin position="620"/>
        <end position="638"/>
    </location>
</feature>
<feature type="transmembrane region" description="Helical" evidence="4">
    <location>
        <begin position="446"/>
        <end position="464"/>
    </location>
</feature>